<feature type="domain" description="HTH lysR-type" evidence="6">
    <location>
        <begin position="4"/>
        <end position="61"/>
    </location>
</feature>
<reference evidence="7" key="1">
    <citation type="submission" date="2023-01" db="EMBL/GenBank/DDBJ databases">
        <title>Draft genome sequence of Nocardiopsis sp. LSu2-4 isolated from halophytes.</title>
        <authorList>
            <person name="Duangmal K."/>
            <person name="Chantavorakit T."/>
        </authorList>
    </citation>
    <scope>NUCLEOTIDE SEQUENCE</scope>
    <source>
        <strain evidence="7">LSu2-4</strain>
    </source>
</reference>
<evidence type="ECO:0000313" key="7">
    <source>
        <dbReference type="EMBL" id="MDA2804392.1"/>
    </source>
</evidence>
<comment type="similarity">
    <text evidence="1">Belongs to the LysR transcriptional regulatory family.</text>
</comment>
<dbReference type="InterPro" id="IPR005119">
    <property type="entry name" value="LysR_subst-bd"/>
</dbReference>
<dbReference type="InterPro" id="IPR036388">
    <property type="entry name" value="WH-like_DNA-bd_sf"/>
</dbReference>
<dbReference type="Gene3D" id="1.10.10.10">
    <property type="entry name" value="Winged helix-like DNA-binding domain superfamily/Winged helix DNA-binding domain"/>
    <property type="match status" value="1"/>
</dbReference>
<organism evidence="7 8">
    <name type="scientific">Nocardiopsis suaedae</name>
    <dbReference type="NCBI Taxonomy" id="3018444"/>
    <lineage>
        <taxon>Bacteria</taxon>
        <taxon>Bacillati</taxon>
        <taxon>Actinomycetota</taxon>
        <taxon>Actinomycetes</taxon>
        <taxon>Streptosporangiales</taxon>
        <taxon>Nocardiopsidaceae</taxon>
        <taxon>Nocardiopsis</taxon>
    </lineage>
</organism>
<dbReference type="InterPro" id="IPR036390">
    <property type="entry name" value="WH_DNA-bd_sf"/>
</dbReference>
<evidence type="ECO:0000256" key="2">
    <source>
        <dbReference type="ARBA" id="ARBA00023015"/>
    </source>
</evidence>
<evidence type="ECO:0000256" key="5">
    <source>
        <dbReference type="SAM" id="MobiDB-lite"/>
    </source>
</evidence>
<sequence>MTDWDLRKLRVLRALGEHRTVRATAEALNMTPSAVSQQLAGLSRETGVQLLEAHGRRVRLTDAAHVLLRHGDAVFAELERAEAELEAFARGEAGRVAVGAFATAIPALVVPAAADLRRRWPGLAVRVREAEAAEAYGLLAAGEVDLALSLAADAPSPRDATFERTVLLADPMRAALPAHHRLAAAPGLRLADLAEEPWIFGDSGPWRQITEHACGAAGFTPDQAHSAADWSAVLSLVEAGMGVALVPRLAAPAARPGVAVRELRADRPLRHVVAAVRAGAGGRPRLARVLGALQRAAAEHADGPAPPFSDHEQSEQ</sequence>
<dbReference type="PANTHER" id="PTHR30346">
    <property type="entry name" value="TRANSCRIPTIONAL DUAL REGULATOR HCAR-RELATED"/>
    <property type="match status" value="1"/>
</dbReference>
<dbReference type="SUPFAM" id="SSF46785">
    <property type="entry name" value="Winged helix' DNA-binding domain"/>
    <property type="match status" value="1"/>
</dbReference>
<dbReference type="SUPFAM" id="SSF53850">
    <property type="entry name" value="Periplasmic binding protein-like II"/>
    <property type="match status" value="1"/>
</dbReference>
<keyword evidence="4" id="KW-0804">Transcription</keyword>
<dbReference type="PANTHER" id="PTHR30346:SF29">
    <property type="entry name" value="LYSR SUBSTRATE-BINDING"/>
    <property type="match status" value="1"/>
</dbReference>
<gene>
    <name evidence="7" type="ORF">O4U47_07690</name>
</gene>
<evidence type="ECO:0000256" key="1">
    <source>
        <dbReference type="ARBA" id="ARBA00009437"/>
    </source>
</evidence>
<keyword evidence="2" id="KW-0805">Transcription regulation</keyword>
<dbReference type="CDD" id="cd08423">
    <property type="entry name" value="PBP2_LTTR_like_6"/>
    <property type="match status" value="1"/>
</dbReference>
<evidence type="ECO:0000313" key="8">
    <source>
        <dbReference type="Proteomes" id="UP001165685"/>
    </source>
</evidence>
<keyword evidence="8" id="KW-1185">Reference proteome</keyword>
<keyword evidence="3" id="KW-0238">DNA-binding</keyword>
<proteinExistence type="inferred from homology"/>
<protein>
    <submittedName>
        <fullName evidence="7">LysR family transcriptional regulator</fullName>
    </submittedName>
</protein>
<evidence type="ECO:0000256" key="3">
    <source>
        <dbReference type="ARBA" id="ARBA00023125"/>
    </source>
</evidence>
<dbReference type="EMBL" id="JAQFWP010000010">
    <property type="protein sequence ID" value="MDA2804392.1"/>
    <property type="molecule type" value="Genomic_DNA"/>
</dbReference>
<evidence type="ECO:0000256" key="4">
    <source>
        <dbReference type="ARBA" id="ARBA00023163"/>
    </source>
</evidence>
<accession>A0ABT4TI59</accession>
<comment type="caution">
    <text evidence="7">The sequence shown here is derived from an EMBL/GenBank/DDBJ whole genome shotgun (WGS) entry which is preliminary data.</text>
</comment>
<dbReference type="Pfam" id="PF03466">
    <property type="entry name" value="LysR_substrate"/>
    <property type="match status" value="1"/>
</dbReference>
<evidence type="ECO:0000259" key="6">
    <source>
        <dbReference type="PROSITE" id="PS50931"/>
    </source>
</evidence>
<name>A0ABT4TI59_9ACTN</name>
<dbReference type="Proteomes" id="UP001165685">
    <property type="component" value="Unassembled WGS sequence"/>
</dbReference>
<dbReference type="PROSITE" id="PS50931">
    <property type="entry name" value="HTH_LYSR"/>
    <property type="match status" value="1"/>
</dbReference>
<feature type="region of interest" description="Disordered" evidence="5">
    <location>
        <begin position="296"/>
        <end position="316"/>
    </location>
</feature>
<dbReference type="Pfam" id="PF00126">
    <property type="entry name" value="HTH_1"/>
    <property type="match status" value="1"/>
</dbReference>
<dbReference type="InterPro" id="IPR000847">
    <property type="entry name" value="LysR_HTH_N"/>
</dbReference>
<dbReference type="Gene3D" id="3.40.190.10">
    <property type="entry name" value="Periplasmic binding protein-like II"/>
    <property type="match status" value="2"/>
</dbReference>
<dbReference type="RefSeq" id="WP_270676927.1">
    <property type="nucleotide sequence ID" value="NZ_JAQFWP010000010.1"/>
</dbReference>